<feature type="domain" description="Enoyl reductase (ER)" evidence="2">
    <location>
        <begin position="15"/>
        <end position="333"/>
    </location>
</feature>
<dbReference type="PANTHER" id="PTHR43205:SF7">
    <property type="entry name" value="PROSTAGLANDIN REDUCTASE 1"/>
    <property type="match status" value="1"/>
</dbReference>
<name>A0A974SJI1_9HYPH</name>
<dbReference type="InterPro" id="IPR045010">
    <property type="entry name" value="MDR_fam"/>
</dbReference>
<dbReference type="KEGG" id="xdi:EZH22_02300"/>
<dbReference type="Pfam" id="PF00107">
    <property type="entry name" value="ADH_zinc_N"/>
    <property type="match status" value="1"/>
</dbReference>
<dbReference type="InterPro" id="IPR041694">
    <property type="entry name" value="ADH_N_2"/>
</dbReference>
<evidence type="ECO:0000313" key="4">
    <source>
        <dbReference type="Proteomes" id="UP000596427"/>
    </source>
</evidence>
<dbReference type="GO" id="GO:0016628">
    <property type="term" value="F:oxidoreductase activity, acting on the CH-CH group of donors, NAD or NADP as acceptor"/>
    <property type="evidence" value="ECO:0007669"/>
    <property type="project" value="InterPro"/>
</dbReference>
<dbReference type="InterPro" id="IPR036291">
    <property type="entry name" value="NAD(P)-bd_dom_sf"/>
</dbReference>
<dbReference type="InterPro" id="IPR011032">
    <property type="entry name" value="GroES-like_sf"/>
</dbReference>
<dbReference type="InterPro" id="IPR020843">
    <property type="entry name" value="ER"/>
</dbReference>
<gene>
    <name evidence="3" type="ORF">EZH22_02300</name>
</gene>
<sequence length="338" mass="35935">MVKNRQWRLISFPSGRPEASNWELVETEAPEVAPGHLLVKALYLDVAPYMRGRISPQPNYAAGVGLGEVMVGGAVGRVLESRSPGFAAGDLVVADFAFGWQEYAVLSPGDVRRIDPALAPLPYWLDLFGLNGLTAYFALFDAGAMKAGDTVLISAAAGSVGQIAGQLAKLAGCRAVAVTSSAEKAAWCREAGYDAVIDYRAAADLPAAVAEACPQGVDLFLDNTAGPIHDAAMQNLALDARVVVVGTASLADTFGAPDTGPRFLRQILVARATVCGFLFSDYAARHEAGRARLRRWYEAGRIHSKFDIAEGIASMPDAFLRLLTSRNLGKQLVRLEGD</sequence>
<evidence type="ECO:0000313" key="3">
    <source>
        <dbReference type="EMBL" id="QRG07284.1"/>
    </source>
</evidence>
<dbReference type="FunFam" id="3.40.50.720:FF:000121">
    <property type="entry name" value="Prostaglandin reductase 2"/>
    <property type="match status" value="1"/>
</dbReference>
<dbReference type="RefSeq" id="WP_203194195.1">
    <property type="nucleotide sequence ID" value="NZ_CP063362.1"/>
</dbReference>
<keyword evidence="4" id="KW-1185">Reference proteome</keyword>
<evidence type="ECO:0000256" key="1">
    <source>
        <dbReference type="ARBA" id="ARBA00023002"/>
    </source>
</evidence>
<dbReference type="CDD" id="cd05288">
    <property type="entry name" value="PGDH"/>
    <property type="match status" value="1"/>
</dbReference>
<dbReference type="Pfam" id="PF16884">
    <property type="entry name" value="ADH_N_2"/>
    <property type="match status" value="1"/>
</dbReference>
<accession>A0A974SJI1</accession>
<evidence type="ECO:0000259" key="2">
    <source>
        <dbReference type="SMART" id="SM00829"/>
    </source>
</evidence>
<proteinExistence type="predicted"/>
<dbReference type="Gene3D" id="3.90.180.10">
    <property type="entry name" value="Medium-chain alcohol dehydrogenases, catalytic domain"/>
    <property type="match status" value="1"/>
</dbReference>
<protein>
    <submittedName>
        <fullName evidence="3">NADP-dependent oxidoreductase</fullName>
    </submittedName>
</protein>
<dbReference type="AlphaFoldDB" id="A0A974SJI1"/>
<dbReference type="InterPro" id="IPR013149">
    <property type="entry name" value="ADH-like_C"/>
</dbReference>
<dbReference type="PANTHER" id="PTHR43205">
    <property type="entry name" value="PROSTAGLANDIN REDUCTASE"/>
    <property type="match status" value="1"/>
</dbReference>
<dbReference type="Gene3D" id="3.40.50.720">
    <property type="entry name" value="NAD(P)-binding Rossmann-like Domain"/>
    <property type="match status" value="1"/>
</dbReference>
<dbReference type="SUPFAM" id="SSF50129">
    <property type="entry name" value="GroES-like"/>
    <property type="match status" value="1"/>
</dbReference>
<dbReference type="Proteomes" id="UP000596427">
    <property type="component" value="Chromosome"/>
</dbReference>
<dbReference type="SUPFAM" id="SSF51735">
    <property type="entry name" value="NAD(P)-binding Rossmann-fold domains"/>
    <property type="match status" value="1"/>
</dbReference>
<organism evidence="3 4">
    <name type="scientific">Xanthobacter dioxanivorans</name>
    <dbReference type="NCBI Taxonomy" id="2528964"/>
    <lineage>
        <taxon>Bacteria</taxon>
        <taxon>Pseudomonadati</taxon>
        <taxon>Pseudomonadota</taxon>
        <taxon>Alphaproteobacteria</taxon>
        <taxon>Hyphomicrobiales</taxon>
        <taxon>Xanthobacteraceae</taxon>
        <taxon>Xanthobacter</taxon>
    </lineage>
</organism>
<dbReference type="SMART" id="SM00829">
    <property type="entry name" value="PKS_ER"/>
    <property type="match status" value="1"/>
</dbReference>
<reference evidence="3 4" key="1">
    <citation type="submission" date="2020-10" db="EMBL/GenBank/DDBJ databases">
        <title>Degradation of 1,4-Dioxane by Xanthobacter sp. YN2, via a Novel Group-2 Soluble Di-Iron Monooxygenase.</title>
        <authorList>
            <person name="Ma F."/>
            <person name="Wang Y."/>
            <person name="Yang J."/>
            <person name="Guo H."/>
            <person name="Su D."/>
            <person name="Yu L."/>
        </authorList>
    </citation>
    <scope>NUCLEOTIDE SEQUENCE [LARGE SCALE GENOMIC DNA]</scope>
    <source>
        <strain evidence="3 4">YN2</strain>
    </source>
</reference>
<dbReference type="EMBL" id="CP063362">
    <property type="protein sequence ID" value="QRG07284.1"/>
    <property type="molecule type" value="Genomic_DNA"/>
</dbReference>
<keyword evidence="1" id="KW-0560">Oxidoreductase</keyword>